<evidence type="ECO:0000313" key="3">
    <source>
        <dbReference type="Proteomes" id="UP001281410"/>
    </source>
</evidence>
<sequence>MMESYLNENFGVQPKDTSEEVLERCRKLCGAVKNPKRRFRFTTNLSKRYKDTAMSRSNQINETNFEFLKNFELPSVA</sequence>
<keyword evidence="3" id="KW-1185">Reference proteome</keyword>
<dbReference type="InterPro" id="IPR024750">
    <property type="entry name" value="Ca_ATPase_N_dom"/>
</dbReference>
<reference evidence="2" key="1">
    <citation type="journal article" date="2023" name="Plant J.">
        <title>Genome sequences and population genomics provide insights into the demographic history, inbreeding, and mutation load of two 'living fossil' tree species of Dipteronia.</title>
        <authorList>
            <person name="Feng Y."/>
            <person name="Comes H.P."/>
            <person name="Chen J."/>
            <person name="Zhu S."/>
            <person name="Lu R."/>
            <person name="Zhang X."/>
            <person name="Li P."/>
            <person name="Qiu J."/>
            <person name="Olsen K.M."/>
            <person name="Qiu Y."/>
        </authorList>
    </citation>
    <scope>NUCLEOTIDE SEQUENCE</scope>
    <source>
        <strain evidence="2">NBL</strain>
    </source>
</reference>
<dbReference type="Gene3D" id="1.20.5.170">
    <property type="match status" value="1"/>
</dbReference>
<dbReference type="GO" id="GO:0005516">
    <property type="term" value="F:calmodulin binding"/>
    <property type="evidence" value="ECO:0007669"/>
    <property type="project" value="InterPro"/>
</dbReference>
<dbReference type="Pfam" id="PF12515">
    <property type="entry name" value="CaATP_NAI"/>
    <property type="match status" value="1"/>
</dbReference>
<dbReference type="EMBL" id="JANJYJ010000003">
    <property type="protein sequence ID" value="KAK3222010.1"/>
    <property type="molecule type" value="Genomic_DNA"/>
</dbReference>
<evidence type="ECO:0000313" key="2">
    <source>
        <dbReference type="EMBL" id="KAK3222010.1"/>
    </source>
</evidence>
<dbReference type="AlphaFoldDB" id="A0AAE0ED39"/>
<name>A0AAE0ED39_9ROSI</name>
<protein>
    <recommendedName>
        <fullName evidence="1">Calcium-transporting P-type ATPase N-terminal autoinhibitory domain-containing protein</fullName>
    </recommendedName>
</protein>
<accession>A0AAE0ED39</accession>
<dbReference type="Proteomes" id="UP001281410">
    <property type="component" value="Unassembled WGS sequence"/>
</dbReference>
<evidence type="ECO:0000259" key="1">
    <source>
        <dbReference type="Pfam" id="PF12515"/>
    </source>
</evidence>
<feature type="domain" description="Calcium-transporting P-type ATPase N-terminal autoinhibitory" evidence="1">
    <location>
        <begin position="6"/>
        <end position="49"/>
    </location>
</feature>
<proteinExistence type="predicted"/>
<organism evidence="2 3">
    <name type="scientific">Dipteronia sinensis</name>
    <dbReference type="NCBI Taxonomy" id="43782"/>
    <lineage>
        <taxon>Eukaryota</taxon>
        <taxon>Viridiplantae</taxon>
        <taxon>Streptophyta</taxon>
        <taxon>Embryophyta</taxon>
        <taxon>Tracheophyta</taxon>
        <taxon>Spermatophyta</taxon>
        <taxon>Magnoliopsida</taxon>
        <taxon>eudicotyledons</taxon>
        <taxon>Gunneridae</taxon>
        <taxon>Pentapetalae</taxon>
        <taxon>rosids</taxon>
        <taxon>malvids</taxon>
        <taxon>Sapindales</taxon>
        <taxon>Sapindaceae</taxon>
        <taxon>Hippocastanoideae</taxon>
        <taxon>Acereae</taxon>
        <taxon>Dipteronia</taxon>
    </lineage>
</organism>
<comment type="caution">
    <text evidence="2">The sequence shown here is derived from an EMBL/GenBank/DDBJ whole genome shotgun (WGS) entry which is preliminary data.</text>
</comment>
<gene>
    <name evidence="2" type="ORF">Dsin_009035</name>
</gene>